<dbReference type="Proteomes" id="UP000230869">
    <property type="component" value="Unassembled WGS sequence"/>
</dbReference>
<accession>A0A2M6K8D1</accession>
<keyword evidence="1" id="KW-0812">Transmembrane</keyword>
<gene>
    <name evidence="2" type="ORF">COV49_03470</name>
</gene>
<sequence>MNNKTSKIYLVGGGIASLAAAAYLIKDGRVRGKNITILAEAEKIGGALDAQYSNPLGGYVMRGIRMFEEKAFACAFDLMSLIPSLASPGKTIREEFVDFNKKNKTHSKSRLLKSAKAINLKPLKLNSKDRLKILNLILRSESSLQNLAIKDYFSASFFKSNFWYEFCTVFAFQPWHSLMEFRRYFIRFIQSFPNIDTLETIEIAPYNQYESVILPMINWLKKQGVNFATNTKVTNLGFDLNQGKKTVNRIYFSQDKKPGEIIVAKNDYVLATLGSIVANSSIGSMTKAPVLNLKNKSAAWTLWENIAKNNPEFGKPKVFNSHIDKSNWTSFTVTFREPTFFNLIQKFINKKVNGFGGVSLIDSNWFLSIVLSYRPYFLNQPKKVTLCWGFGLFPNKKGNYIKKKMSNCSGEEILTELIHHLGFKKYLDKIIKSSVCIPCLTPYVTSQFLPRAAGDRPSVIPKNSTNFAFLGQYCEIPDDVVFTMEYSIRSAQIAVYSLLGLKKKVTPIYRGTHHLKVLYQALKTALR</sequence>
<proteinExistence type="predicted"/>
<dbReference type="AlphaFoldDB" id="A0A2M6K8D1"/>
<keyword evidence="1" id="KW-0472">Membrane</keyword>
<dbReference type="SUPFAM" id="SSF51905">
    <property type="entry name" value="FAD/NAD(P)-binding domain"/>
    <property type="match status" value="1"/>
</dbReference>
<evidence type="ECO:0000313" key="3">
    <source>
        <dbReference type="Proteomes" id="UP000230869"/>
    </source>
</evidence>
<dbReference type="InterPro" id="IPR010354">
    <property type="entry name" value="Oleate_hydratase"/>
</dbReference>
<dbReference type="GO" id="GO:0006631">
    <property type="term" value="P:fatty acid metabolic process"/>
    <property type="evidence" value="ECO:0007669"/>
    <property type="project" value="InterPro"/>
</dbReference>
<organism evidence="2 3">
    <name type="scientific">Candidatus Falkowbacteria bacterium CG11_big_fil_rev_8_21_14_0_20_39_10</name>
    <dbReference type="NCBI Taxonomy" id="1974570"/>
    <lineage>
        <taxon>Bacteria</taxon>
        <taxon>Candidatus Falkowiibacteriota</taxon>
    </lineage>
</organism>
<dbReference type="InterPro" id="IPR036188">
    <property type="entry name" value="FAD/NAD-bd_sf"/>
</dbReference>
<dbReference type="Gene3D" id="3.50.50.60">
    <property type="entry name" value="FAD/NAD(P)-binding domain"/>
    <property type="match status" value="3"/>
</dbReference>
<comment type="caution">
    <text evidence="2">The sequence shown here is derived from an EMBL/GenBank/DDBJ whole genome shotgun (WGS) entry which is preliminary data.</text>
</comment>
<dbReference type="GO" id="GO:0071949">
    <property type="term" value="F:FAD binding"/>
    <property type="evidence" value="ECO:0007669"/>
    <property type="project" value="InterPro"/>
</dbReference>
<evidence type="ECO:0000256" key="1">
    <source>
        <dbReference type="SAM" id="Phobius"/>
    </source>
</evidence>
<dbReference type="NCBIfam" id="NF010584">
    <property type="entry name" value="PRK13977.1"/>
    <property type="match status" value="1"/>
</dbReference>
<dbReference type="PANTHER" id="PTHR37417">
    <property type="entry name" value="67 KDA MYOSIN-CROSS-REACTIVE ANTIGEN FAMILY PROTEIN (AFU_ORTHOLOGUE AFUA_5G09970)"/>
    <property type="match status" value="1"/>
</dbReference>
<keyword evidence="1" id="KW-1133">Transmembrane helix</keyword>
<reference evidence="2 3" key="1">
    <citation type="submission" date="2017-09" db="EMBL/GenBank/DDBJ databases">
        <title>Depth-based differentiation of microbial function through sediment-hosted aquifers and enrichment of novel symbionts in the deep terrestrial subsurface.</title>
        <authorList>
            <person name="Probst A.J."/>
            <person name="Ladd B."/>
            <person name="Jarett J.K."/>
            <person name="Geller-Mcgrath D.E."/>
            <person name="Sieber C.M."/>
            <person name="Emerson J.B."/>
            <person name="Anantharaman K."/>
            <person name="Thomas B.C."/>
            <person name="Malmstrom R."/>
            <person name="Stieglmeier M."/>
            <person name="Klingl A."/>
            <person name="Woyke T."/>
            <person name="Ryan C.M."/>
            <person name="Banfield J.F."/>
        </authorList>
    </citation>
    <scope>NUCLEOTIDE SEQUENCE [LARGE SCALE GENOMIC DNA]</scope>
    <source>
        <strain evidence="2">CG11_big_fil_rev_8_21_14_0_20_39_10</strain>
    </source>
</reference>
<protein>
    <submittedName>
        <fullName evidence="2">Oleate hydratase</fullName>
    </submittedName>
</protein>
<dbReference type="PANTHER" id="PTHR37417:SF2">
    <property type="entry name" value="67 KDA MYOSIN-CROSS-REACTIVE ANTIGEN FAMILY PROTEIN (AFU_ORTHOLOGUE AFUA_5G09970)"/>
    <property type="match status" value="1"/>
</dbReference>
<feature type="transmembrane region" description="Helical" evidence="1">
    <location>
        <begin position="6"/>
        <end position="25"/>
    </location>
</feature>
<dbReference type="EMBL" id="PCWW01000062">
    <property type="protein sequence ID" value="PIR13030.1"/>
    <property type="molecule type" value="Genomic_DNA"/>
</dbReference>
<name>A0A2M6K8D1_9BACT</name>
<evidence type="ECO:0000313" key="2">
    <source>
        <dbReference type="EMBL" id="PIR13030.1"/>
    </source>
</evidence>
<dbReference type="GO" id="GO:0050151">
    <property type="term" value="F:oleate hydratase activity"/>
    <property type="evidence" value="ECO:0007669"/>
    <property type="project" value="InterPro"/>
</dbReference>
<dbReference type="Pfam" id="PF06100">
    <property type="entry name" value="MCRA"/>
    <property type="match status" value="1"/>
</dbReference>